<dbReference type="EMBL" id="CP048209">
    <property type="protein sequence ID" value="QHT61348.1"/>
    <property type="molecule type" value="Genomic_DNA"/>
</dbReference>
<organism evidence="5 6">
    <name type="scientific">Paenibacillus lycopersici</name>
    <dbReference type="NCBI Taxonomy" id="2704462"/>
    <lineage>
        <taxon>Bacteria</taxon>
        <taxon>Bacillati</taxon>
        <taxon>Bacillota</taxon>
        <taxon>Bacilli</taxon>
        <taxon>Bacillales</taxon>
        <taxon>Paenibacillaceae</taxon>
        <taxon>Paenibacillus</taxon>
    </lineage>
</organism>
<gene>
    <name evidence="5" type="ORF">GXP70_16220</name>
</gene>
<evidence type="ECO:0000313" key="5">
    <source>
        <dbReference type="EMBL" id="QHT61348.1"/>
    </source>
</evidence>
<evidence type="ECO:0000313" key="6">
    <source>
        <dbReference type="Proteomes" id="UP000476064"/>
    </source>
</evidence>
<comment type="catalytic activity">
    <reaction evidence="1 4">
        <text>D-cellobiose = beta-D-glucosyl-(1-&gt;4)-D-mannopyranose</text>
        <dbReference type="Rhea" id="RHEA:23384"/>
        <dbReference type="ChEBI" id="CHEBI:17057"/>
        <dbReference type="ChEBI" id="CHEBI:47931"/>
        <dbReference type="EC" id="5.1.3.11"/>
    </reaction>
</comment>
<evidence type="ECO:0000256" key="4">
    <source>
        <dbReference type="HAMAP-Rule" id="MF_00929"/>
    </source>
</evidence>
<dbReference type="GO" id="GO:0047736">
    <property type="term" value="F:cellobiose epimerase activity"/>
    <property type="evidence" value="ECO:0007669"/>
    <property type="project" value="UniProtKB-UniRule"/>
</dbReference>
<dbReference type="KEGG" id="plyc:GXP70_16220"/>
<dbReference type="Gene3D" id="1.50.10.10">
    <property type="match status" value="1"/>
</dbReference>
<proteinExistence type="inferred from homology"/>
<dbReference type="AlphaFoldDB" id="A0A6C0FW37"/>
<dbReference type="InterPro" id="IPR008928">
    <property type="entry name" value="6-hairpin_glycosidase_sf"/>
</dbReference>
<dbReference type="HAMAP" id="MF_00929">
    <property type="entry name" value="Cellobiose_2_epim"/>
    <property type="match status" value="1"/>
</dbReference>
<keyword evidence="6" id="KW-1185">Reference proteome</keyword>
<comment type="function">
    <text evidence="4">Catalyzes the reversible epimerization of cellobiose to 4-O-beta-D-glucopyranosyl-D-mannose (Glc-Man).</text>
</comment>
<keyword evidence="3 4" id="KW-0413">Isomerase</keyword>
<dbReference type="SUPFAM" id="SSF48208">
    <property type="entry name" value="Six-hairpin glycosidases"/>
    <property type="match status" value="1"/>
</dbReference>
<comment type="similarity">
    <text evidence="4">Belongs to the cellobiose 2-epimerase family.</text>
</comment>
<dbReference type="Pfam" id="PF07221">
    <property type="entry name" value="GlcNAc_2-epim"/>
    <property type="match status" value="1"/>
</dbReference>
<dbReference type="InterPro" id="IPR012341">
    <property type="entry name" value="6hp_glycosidase-like_sf"/>
</dbReference>
<dbReference type="PANTHER" id="PTHR15108">
    <property type="entry name" value="N-ACYLGLUCOSAMINE-2-EPIMERASE"/>
    <property type="match status" value="1"/>
</dbReference>
<dbReference type="EC" id="5.1.3.11" evidence="4"/>
<protein>
    <recommendedName>
        <fullName evidence="4">Cellobiose 2-epimerase</fullName>
        <shortName evidence="4">CE</shortName>
        <ecNumber evidence="4">5.1.3.11</ecNumber>
    </recommendedName>
</protein>
<sequence length="409" mass="47228">MNKIDHAAELPHIPRWQTKIEHELKDNILAYWMTHALDWERGGFHGQIDDHNAVQVSADRSLVLNTRLIWTFATAYRFYQDENYLRAANHAYTYLAQHFMDREWGGYSWMVTCNGELSDAKKQVYGQAFVIYALSELYRATGNEQALEQAIVLFQLLEKYAYDPDYGGYSEAMTADWKRLDDYSLSDSSIRADKTMNTHLHMLEAYTSLYRVWPDSELKTKLEALITLTSERIVDSRTNHFHLYFDRCWNALSSHISYGHDIEGSWLLAEAVTVLGDEALRTQSSVTVLKMAEAVLERGMDADGGLWNESDGMILIDRNKDWWPQAEAMIGFYNAYQLSGQNRYLAAAYRAWTFIDTHVIDREGGEWHQSIGVDQAPLPGPKVSAWKCPYHNSRACFEMLERIAERLKS</sequence>
<dbReference type="InterPro" id="IPR010819">
    <property type="entry name" value="AGE/CE"/>
</dbReference>
<accession>A0A6C0FW37</accession>
<dbReference type="RefSeq" id="WP_162357787.1">
    <property type="nucleotide sequence ID" value="NZ_CP048209.1"/>
</dbReference>
<dbReference type="Proteomes" id="UP000476064">
    <property type="component" value="Chromosome"/>
</dbReference>
<evidence type="ECO:0000256" key="2">
    <source>
        <dbReference type="ARBA" id="ARBA00008558"/>
    </source>
</evidence>
<reference evidence="5 6" key="1">
    <citation type="submission" date="2020-01" db="EMBL/GenBank/DDBJ databases">
        <title>Paenibacillus sp. nov., isolated from tomato rhizosphere.</title>
        <authorList>
            <person name="Weon H.-Y."/>
            <person name="Lee S.A."/>
        </authorList>
    </citation>
    <scope>NUCLEOTIDE SEQUENCE [LARGE SCALE GENOMIC DNA]</scope>
    <source>
        <strain evidence="5 6">12200R-189</strain>
    </source>
</reference>
<evidence type="ECO:0000256" key="1">
    <source>
        <dbReference type="ARBA" id="ARBA00001470"/>
    </source>
</evidence>
<evidence type="ECO:0000256" key="3">
    <source>
        <dbReference type="ARBA" id="ARBA00023235"/>
    </source>
</evidence>
<dbReference type="InterPro" id="IPR028584">
    <property type="entry name" value="Cellobiose_2_epim"/>
</dbReference>
<name>A0A6C0FW37_9BACL</name>
<comment type="similarity">
    <text evidence="2">Belongs to the N-acylglucosamine 2-epimerase family.</text>
</comment>
<dbReference type="GO" id="GO:0005975">
    <property type="term" value="P:carbohydrate metabolic process"/>
    <property type="evidence" value="ECO:0007669"/>
    <property type="project" value="InterPro"/>
</dbReference>